<evidence type="ECO:0000313" key="2">
    <source>
        <dbReference type="EMBL" id="MFC4987249.1"/>
    </source>
</evidence>
<organism evidence="2 3">
    <name type="scientific">Saliphagus infecundisoli</name>
    <dbReference type="NCBI Taxonomy" id="1849069"/>
    <lineage>
        <taxon>Archaea</taxon>
        <taxon>Methanobacteriati</taxon>
        <taxon>Methanobacteriota</taxon>
        <taxon>Stenosarchaea group</taxon>
        <taxon>Halobacteria</taxon>
        <taxon>Halobacteriales</taxon>
        <taxon>Natrialbaceae</taxon>
        <taxon>Saliphagus</taxon>
    </lineage>
</organism>
<dbReference type="RefSeq" id="WP_224830232.1">
    <property type="nucleotide sequence ID" value="NZ_JAIVEF010000042.1"/>
</dbReference>
<feature type="transmembrane region" description="Helical" evidence="1">
    <location>
        <begin position="51"/>
        <end position="69"/>
    </location>
</feature>
<dbReference type="AlphaFoldDB" id="A0ABD5QDL6"/>
<keyword evidence="3" id="KW-1185">Reference proteome</keyword>
<keyword evidence="1" id="KW-0812">Transmembrane</keyword>
<sequence>MGTAASLRSTVADRRVVRGFALLVSVPLGLALVEILLSNRLPEPAISALEPLYAVFVYLPVAVVGAFVLEPLGIPELVAGSPVTAEIVLLATLVCFYYLLAIATATLASVGRRLAAD</sequence>
<keyword evidence="1" id="KW-1133">Transmembrane helix</keyword>
<gene>
    <name evidence="2" type="ORF">ACFPFO_05605</name>
</gene>
<dbReference type="Proteomes" id="UP001595925">
    <property type="component" value="Unassembled WGS sequence"/>
</dbReference>
<protein>
    <submittedName>
        <fullName evidence="2">Uncharacterized protein</fullName>
    </submittedName>
</protein>
<evidence type="ECO:0000256" key="1">
    <source>
        <dbReference type="SAM" id="Phobius"/>
    </source>
</evidence>
<accession>A0ABD5QDL6</accession>
<evidence type="ECO:0000313" key="3">
    <source>
        <dbReference type="Proteomes" id="UP001595925"/>
    </source>
</evidence>
<comment type="caution">
    <text evidence="2">The sequence shown here is derived from an EMBL/GenBank/DDBJ whole genome shotgun (WGS) entry which is preliminary data.</text>
</comment>
<reference evidence="2 3" key="1">
    <citation type="journal article" date="2019" name="Int. J. Syst. Evol. Microbiol.">
        <title>The Global Catalogue of Microorganisms (GCM) 10K type strain sequencing project: providing services to taxonomists for standard genome sequencing and annotation.</title>
        <authorList>
            <consortium name="The Broad Institute Genomics Platform"/>
            <consortium name="The Broad Institute Genome Sequencing Center for Infectious Disease"/>
            <person name="Wu L."/>
            <person name="Ma J."/>
        </authorList>
    </citation>
    <scope>NUCLEOTIDE SEQUENCE [LARGE SCALE GENOMIC DNA]</scope>
    <source>
        <strain evidence="2 3">CGMCC 1.15824</strain>
    </source>
</reference>
<dbReference type="EMBL" id="JBHSJG010000019">
    <property type="protein sequence ID" value="MFC4987249.1"/>
    <property type="molecule type" value="Genomic_DNA"/>
</dbReference>
<name>A0ABD5QDL6_9EURY</name>
<feature type="transmembrane region" description="Helical" evidence="1">
    <location>
        <begin position="20"/>
        <end position="39"/>
    </location>
</feature>
<keyword evidence="1" id="KW-0472">Membrane</keyword>
<feature type="transmembrane region" description="Helical" evidence="1">
    <location>
        <begin position="89"/>
        <end position="110"/>
    </location>
</feature>
<proteinExistence type="predicted"/>